<protein>
    <submittedName>
        <fullName evidence="1">Uncharacterized protein</fullName>
    </submittedName>
</protein>
<proteinExistence type="predicted"/>
<reference evidence="1 2" key="1">
    <citation type="submission" date="2014-11" db="EMBL/GenBank/DDBJ databases">
        <title>Symbiosis island explosion on the genome of extra-slow-growing strains of soybean bradyrhizobia with massive insertion sequences.</title>
        <authorList>
            <person name="Iida T."/>
            <person name="Minamisawa K."/>
        </authorList>
    </citation>
    <scope>NUCLEOTIDE SEQUENCE [LARGE SCALE GENOMIC DNA]</scope>
    <source>
        <strain evidence="1 2">NK6</strain>
    </source>
</reference>
<dbReference type="Proteomes" id="UP000063308">
    <property type="component" value="Chromosome"/>
</dbReference>
<organism evidence="1 2">
    <name type="scientific">Bradyrhizobium diazoefficiens</name>
    <dbReference type="NCBI Taxonomy" id="1355477"/>
    <lineage>
        <taxon>Bacteria</taxon>
        <taxon>Pseudomonadati</taxon>
        <taxon>Pseudomonadota</taxon>
        <taxon>Alphaproteobacteria</taxon>
        <taxon>Hyphomicrobiales</taxon>
        <taxon>Nitrobacteraceae</taxon>
        <taxon>Bradyrhizobium</taxon>
    </lineage>
</organism>
<evidence type="ECO:0000313" key="1">
    <source>
        <dbReference type="EMBL" id="BAR59136.1"/>
    </source>
</evidence>
<evidence type="ECO:0000313" key="2">
    <source>
        <dbReference type="Proteomes" id="UP000063308"/>
    </source>
</evidence>
<dbReference type="EMBL" id="AP014685">
    <property type="protein sequence ID" value="BAR59136.1"/>
    <property type="molecule type" value="Genomic_DNA"/>
</dbReference>
<dbReference type="RefSeq" id="WP_060910671.1">
    <property type="nucleotide sequence ID" value="NZ_JAFCKD010000037.1"/>
</dbReference>
<accession>A0A0E4BSJ5</accession>
<sequence>MSLTDIQDITTQRMIEACRSRNAKPTLDSVALALLDARFRAFEINMRIDAVIAGVRGVTRNVTIPVLDVA</sequence>
<name>A0A0E4BSJ5_9BRAD</name>
<gene>
    <name evidence="1" type="ORF">NK6_5981</name>
</gene>
<dbReference type="AlphaFoldDB" id="A0A0E4BSJ5"/>